<keyword evidence="3" id="KW-0805">Transcription regulation</keyword>
<evidence type="ECO:0000256" key="8">
    <source>
        <dbReference type="ARBA" id="ARBA00024040"/>
    </source>
</evidence>
<dbReference type="HOGENOM" id="CLU_106029_0_0_1"/>
<dbReference type="Pfam" id="PF00046">
    <property type="entry name" value="Homeodomain"/>
    <property type="match status" value="1"/>
</dbReference>
<dbReference type="PANTHER" id="PTHR47716">
    <property type="entry name" value="WUSCHEL-RELATED HOMEOBOX 4"/>
    <property type="match status" value="1"/>
</dbReference>
<keyword evidence="5 9" id="KW-0371">Homeobox</keyword>
<protein>
    <recommendedName>
        <fullName evidence="12">Homeobox domain-containing protein</fullName>
    </recommendedName>
</protein>
<comment type="similarity">
    <text evidence="8">Belongs to the WUS homeobox family.</text>
</comment>
<name>U5CTL8_AMBTC</name>
<dbReference type="STRING" id="13333.U5CTL8"/>
<evidence type="ECO:0000313" key="14">
    <source>
        <dbReference type="Proteomes" id="UP000017836"/>
    </source>
</evidence>
<proteinExistence type="inferred from homology"/>
<dbReference type="KEGG" id="atr:18444963"/>
<evidence type="ECO:0000256" key="9">
    <source>
        <dbReference type="PROSITE-ProRule" id="PRU00108"/>
    </source>
</evidence>
<organism evidence="13 14">
    <name type="scientific">Amborella trichopoda</name>
    <dbReference type="NCBI Taxonomy" id="13333"/>
    <lineage>
        <taxon>Eukaryota</taxon>
        <taxon>Viridiplantae</taxon>
        <taxon>Streptophyta</taxon>
        <taxon>Embryophyta</taxon>
        <taxon>Tracheophyta</taxon>
        <taxon>Spermatophyta</taxon>
        <taxon>Magnoliopsida</taxon>
        <taxon>Amborellales</taxon>
        <taxon>Amborellaceae</taxon>
        <taxon>Amborella</taxon>
    </lineage>
</organism>
<evidence type="ECO:0000256" key="10">
    <source>
        <dbReference type="RuleBase" id="RU000682"/>
    </source>
</evidence>
<evidence type="ECO:0000256" key="6">
    <source>
        <dbReference type="ARBA" id="ARBA00023163"/>
    </source>
</evidence>
<dbReference type="CDD" id="cd00086">
    <property type="entry name" value="homeodomain"/>
    <property type="match status" value="1"/>
</dbReference>
<evidence type="ECO:0000256" key="4">
    <source>
        <dbReference type="ARBA" id="ARBA00023125"/>
    </source>
</evidence>
<evidence type="ECO:0000256" key="11">
    <source>
        <dbReference type="SAM" id="MobiDB-lite"/>
    </source>
</evidence>
<dbReference type="AlphaFoldDB" id="U5CTL8"/>
<dbReference type="GO" id="GO:0005634">
    <property type="term" value="C:nucleus"/>
    <property type="evidence" value="ECO:0000318"/>
    <property type="project" value="GO_Central"/>
</dbReference>
<comment type="subcellular location">
    <subcellularLocation>
        <location evidence="1 9 10">Nucleus</location>
    </subcellularLocation>
</comment>
<dbReference type="GO" id="GO:0051301">
    <property type="term" value="P:cell division"/>
    <property type="evidence" value="ECO:0007669"/>
    <property type="project" value="InterPro"/>
</dbReference>
<feature type="region of interest" description="Disordered" evidence="11">
    <location>
        <begin position="67"/>
        <end position="89"/>
    </location>
</feature>
<dbReference type="Gene3D" id="1.10.10.60">
    <property type="entry name" value="Homeodomain-like"/>
    <property type="match status" value="1"/>
</dbReference>
<dbReference type="FunFam" id="1.10.10.60:FF:000146">
    <property type="entry name" value="WUSCHEL-related homeobox 4"/>
    <property type="match status" value="1"/>
</dbReference>
<dbReference type="GO" id="GO:0003700">
    <property type="term" value="F:DNA-binding transcription factor activity"/>
    <property type="evidence" value="ECO:0007669"/>
    <property type="project" value="InterPro"/>
</dbReference>
<dbReference type="InterPro" id="IPR001356">
    <property type="entry name" value="HD"/>
</dbReference>
<dbReference type="GO" id="GO:0010087">
    <property type="term" value="P:phloem or xylem histogenesis"/>
    <property type="evidence" value="ECO:0007669"/>
    <property type="project" value="InterPro"/>
</dbReference>
<dbReference type="Proteomes" id="UP000017836">
    <property type="component" value="Unassembled WGS sequence"/>
</dbReference>
<feature type="compositionally biased region" description="Low complexity" evidence="11">
    <location>
        <begin position="67"/>
        <end position="83"/>
    </location>
</feature>
<feature type="domain" description="Homeobox" evidence="12">
    <location>
        <begin position="82"/>
        <end position="147"/>
    </location>
</feature>
<dbReference type="GO" id="GO:0009888">
    <property type="term" value="P:tissue development"/>
    <property type="evidence" value="ECO:0000318"/>
    <property type="project" value="GO_Central"/>
</dbReference>
<evidence type="ECO:0000256" key="1">
    <source>
        <dbReference type="ARBA" id="ARBA00004123"/>
    </source>
</evidence>
<gene>
    <name evidence="13" type="ORF">AMTR_s00051p00020930</name>
</gene>
<evidence type="ECO:0000256" key="3">
    <source>
        <dbReference type="ARBA" id="ARBA00023015"/>
    </source>
</evidence>
<evidence type="ECO:0000256" key="7">
    <source>
        <dbReference type="ARBA" id="ARBA00023242"/>
    </source>
</evidence>
<feature type="DNA-binding region" description="Homeobox" evidence="9">
    <location>
        <begin position="84"/>
        <end position="148"/>
    </location>
</feature>
<keyword evidence="14" id="KW-1185">Reference proteome</keyword>
<keyword evidence="7 9" id="KW-0539">Nucleus</keyword>
<sequence>MATAWEAMNVQQAAETRWEHEASTVRCKRLRPLTLSLSTPAATPSSESNSGIATPTFIRCPPRKAAEAAQQQQATAEAMPQAQVGSTRWNPTQEQIAILEMLYRGGMRTPNAQQIEHITAQLGRYGKIEGKNVFYWFQNHKARERQKQKRTSGALTLGLTTTTTIAAASSTAKGEGEGCFFKRKCRSWALQSLDLEEEERSRFQADKTLELFPLHPEAKEER</sequence>
<evidence type="ECO:0000259" key="12">
    <source>
        <dbReference type="PROSITE" id="PS50071"/>
    </source>
</evidence>
<evidence type="ECO:0000256" key="2">
    <source>
        <dbReference type="ARBA" id="ARBA00022473"/>
    </source>
</evidence>
<dbReference type="Gramene" id="ERN16606">
    <property type="protein sequence ID" value="ERN16606"/>
    <property type="gene ID" value="AMTR_s00051p00020930"/>
</dbReference>
<dbReference type="PANTHER" id="PTHR47716:SF1">
    <property type="entry name" value="WUSCHEL-RELATED HOMEOBOX 4"/>
    <property type="match status" value="1"/>
</dbReference>
<dbReference type="InterPro" id="IPR009057">
    <property type="entry name" value="Homeodomain-like_sf"/>
</dbReference>
<keyword evidence="6" id="KW-0804">Transcription</keyword>
<evidence type="ECO:0000256" key="5">
    <source>
        <dbReference type="ARBA" id="ARBA00023155"/>
    </source>
</evidence>
<dbReference type="eggNOG" id="ENOG502R34Q">
    <property type="taxonomic scope" value="Eukaryota"/>
</dbReference>
<dbReference type="GO" id="GO:0003677">
    <property type="term" value="F:DNA binding"/>
    <property type="evidence" value="ECO:0007669"/>
    <property type="project" value="UniProtKB-UniRule"/>
</dbReference>
<dbReference type="OMA" id="KCRSWGF"/>
<dbReference type="OrthoDB" id="768142at2759"/>
<dbReference type="SUPFAM" id="SSF46689">
    <property type="entry name" value="Homeodomain-like"/>
    <property type="match status" value="1"/>
</dbReference>
<evidence type="ECO:0000313" key="13">
    <source>
        <dbReference type="EMBL" id="ERN16606.1"/>
    </source>
</evidence>
<accession>U5CTL8</accession>
<dbReference type="GO" id="GO:0010067">
    <property type="term" value="P:procambium histogenesis"/>
    <property type="evidence" value="ECO:0007669"/>
    <property type="project" value="InterPro"/>
</dbReference>
<keyword evidence="4 9" id="KW-0238">DNA-binding</keyword>
<reference evidence="14" key="1">
    <citation type="journal article" date="2013" name="Science">
        <title>The Amborella genome and the evolution of flowering plants.</title>
        <authorList>
            <consortium name="Amborella Genome Project"/>
        </authorList>
    </citation>
    <scope>NUCLEOTIDE SEQUENCE [LARGE SCALE GENOMIC DNA]</scope>
</reference>
<dbReference type="SMART" id="SM00389">
    <property type="entry name" value="HOX"/>
    <property type="match status" value="1"/>
</dbReference>
<dbReference type="EMBL" id="KI392418">
    <property type="protein sequence ID" value="ERN16606.1"/>
    <property type="molecule type" value="Genomic_DNA"/>
</dbReference>
<dbReference type="InterPro" id="IPR044186">
    <property type="entry name" value="WOX4"/>
</dbReference>
<dbReference type="PROSITE" id="PS50071">
    <property type="entry name" value="HOMEOBOX_2"/>
    <property type="match status" value="1"/>
</dbReference>
<keyword evidence="2" id="KW-0217">Developmental protein</keyword>